<dbReference type="PRINTS" id="PR00449">
    <property type="entry name" value="RASTRNSFRMNG"/>
</dbReference>
<keyword evidence="4" id="KW-0449">Lipoprotein</keyword>
<evidence type="ECO:0000313" key="8">
    <source>
        <dbReference type="Proteomes" id="UP000472727"/>
    </source>
</evidence>
<proteinExistence type="inferred from homology"/>
<dbReference type="InterPro" id="IPR050209">
    <property type="entry name" value="Rab_GTPases_membrane_traffic"/>
</dbReference>
<dbReference type="SMART" id="SM00173">
    <property type="entry name" value="RAS"/>
    <property type="match status" value="1"/>
</dbReference>
<dbReference type="SMART" id="SM00176">
    <property type="entry name" value="RAN"/>
    <property type="match status" value="1"/>
</dbReference>
<dbReference type="Proteomes" id="UP000479691">
    <property type="component" value="Unassembled WGS sequence"/>
</dbReference>
<dbReference type="InterPro" id="IPR001806">
    <property type="entry name" value="Small_GTPase"/>
</dbReference>
<dbReference type="GO" id="GO:0003924">
    <property type="term" value="F:GTPase activity"/>
    <property type="evidence" value="ECO:0007669"/>
    <property type="project" value="InterPro"/>
</dbReference>
<evidence type="ECO:0000313" key="7">
    <source>
        <dbReference type="EMBL" id="KAF3203677.1"/>
    </source>
</evidence>
<evidence type="ECO:0000256" key="4">
    <source>
        <dbReference type="ARBA" id="ARBA00023288"/>
    </source>
</evidence>
<dbReference type="PANTHER" id="PTHR47979">
    <property type="entry name" value="DRAB11-RELATED"/>
    <property type="match status" value="1"/>
</dbReference>
<dbReference type="EMBL" id="WIWT01000142">
    <property type="protein sequence ID" value="KAF3198021.1"/>
    <property type="molecule type" value="Genomic_DNA"/>
</dbReference>
<reference evidence="8 9" key="1">
    <citation type="submission" date="2019-06" db="EMBL/GenBank/DDBJ databases">
        <authorList>
            <person name="Palmer J.M."/>
        </authorList>
    </citation>
    <scope>NUCLEOTIDE SEQUENCE [LARGE SCALE GENOMIC DNA]</scope>
    <source>
        <strain evidence="7 8">TWF106</strain>
        <strain evidence="6">TWF679</strain>
        <strain evidence="5 9">TWF788</strain>
    </source>
</reference>
<dbReference type="SMART" id="SM00174">
    <property type="entry name" value="RHO"/>
    <property type="match status" value="1"/>
</dbReference>
<protein>
    <submittedName>
        <fullName evidence="7">Uncharacterized protein</fullName>
    </submittedName>
</protein>
<dbReference type="SMART" id="SM00175">
    <property type="entry name" value="RAB"/>
    <property type="match status" value="1"/>
</dbReference>
<evidence type="ECO:0000313" key="5">
    <source>
        <dbReference type="EMBL" id="KAF3161650.1"/>
    </source>
</evidence>
<dbReference type="Proteomes" id="UP000614610">
    <property type="component" value="Unassembled WGS sequence"/>
</dbReference>
<dbReference type="AlphaFoldDB" id="A0A7C8QAI0"/>
<dbReference type="InterPro" id="IPR005225">
    <property type="entry name" value="Small_GTP-bd"/>
</dbReference>
<dbReference type="Proteomes" id="UP000472727">
    <property type="component" value="Unassembled WGS sequence"/>
</dbReference>
<organism evidence="7 8">
    <name type="scientific">Orbilia oligospora</name>
    <name type="common">Nematode-trapping fungus</name>
    <name type="synonym">Arthrobotrys oligospora</name>
    <dbReference type="NCBI Taxonomy" id="2813651"/>
    <lineage>
        <taxon>Eukaryota</taxon>
        <taxon>Fungi</taxon>
        <taxon>Dikarya</taxon>
        <taxon>Ascomycota</taxon>
        <taxon>Pezizomycotina</taxon>
        <taxon>Orbiliomycetes</taxon>
        <taxon>Orbiliales</taxon>
        <taxon>Orbiliaceae</taxon>
        <taxon>Orbilia</taxon>
    </lineage>
</organism>
<evidence type="ECO:0000256" key="3">
    <source>
        <dbReference type="ARBA" id="ARBA00023134"/>
    </source>
</evidence>
<dbReference type="PROSITE" id="PS51419">
    <property type="entry name" value="RAB"/>
    <property type="match status" value="1"/>
</dbReference>
<dbReference type="CDD" id="cd00154">
    <property type="entry name" value="Rab"/>
    <property type="match status" value="1"/>
</dbReference>
<name>A0A7C8QAI0_ORBOL</name>
<dbReference type="PROSITE" id="PS51420">
    <property type="entry name" value="RHO"/>
    <property type="match status" value="1"/>
</dbReference>
<evidence type="ECO:0000256" key="1">
    <source>
        <dbReference type="ARBA" id="ARBA00006270"/>
    </source>
</evidence>
<evidence type="ECO:0000313" key="6">
    <source>
        <dbReference type="EMBL" id="KAF3198021.1"/>
    </source>
</evidence>
<keyword evidence="2" id="KW-0547">Nucleotide-binding</keyword>
<dbReference type="GO" id="GO:0005525">
    <property type="term" value="F:GTP binding"/>
    <property type="evidence" value="ECO:0007669"/>
    <property type="project" value="UniProtKB-KW"/>
</dbReference>
<comment type="similarity">
    <text evidence="1">Belongs to the small GTPase superfamily. Rab family.</text>
</comment>
<dbReference type="NCBIfam" id="TIGR00231">
    <property type="entry name" value="small_GTP"/>
    <property type="match status" value="1"/>
</dbReference>
<comment type="caution">
    <text evidence="7">The sequence shown here is derived from an EMBL/GenBank/DDBJ whole genome shotgun (WGS) entry which is preliminary data.</text>
</comment>
<keyword evidence="3" id="KW-0342">GTP-binding</keyword>
<dbReference type="EMBL" id="JAABOE010000144">
    <property type="protein sequence ID" value="KAF3161650.1"/>
    <property type="molecule type" value="Genomic_DNA"/>
</dbReference>
<gene>
    <name evidence="7" type="ORF">TWF106_001891</name>
    <name evidence="6" type="ORF">TWF679_002450</name>
    <name evidence="5" type="ORF">TWF788_002425</name>
</gene>
<dbReference type="SUPFAM" id="SSF52540">
    <property type="entry name" value="P-loop containing nucleoside triphosphate hydrolases"/>
    <property type="match status" value="1"/>
</dbReference>
<evidence type="ECO:0000256" key="2">
    <source>
        <dbReference type="ARBA" id="ARBA00022741"/>
    </source>
</evidence>
<sequence>MSAPWDYIAKVICLGDSGTGKSSLTVRLCEGRFNKTDVTIGVELDSRVVDVDDGKKIKLQIWDTAGQEVDLLNDQYRSVTNSYIRNATGALLVYDITRKDTLSHVQRWLSDLRNLGEPHISIVLVGNKCDLADRRQVSTEEAAAWAKENGINFHVETSAKTGESVERAFVEVAQEIYRNIRDGVYDPRGKNTGLKVKLGTDSRRTVHRQADSQCCS</sequence>
<accession>A0A7C8QAI0</accession>
<evidence type="ECO:0000313" key="9">
    <source>
        <dbReference type="Proteomes" id="UP000479691"/>
    </source>
</evidence>
<dbReference type="Gene3D" id="3.40.50.300">
    <property type="entry name" value="P-loop containing nucleotide triphosphate hydrolases"/>
    <property type="match status" value="1"/>
</dbReference>
<dbReference type="PROSITE" id="PS51421">
    <property type="entry name" value="RAS"/>
    <property type="match status" value="1"/>
</dbReference>
<dbReference type="FunFam" id="3.40.50.300:FF:001129">
    <property type="entry name" value="ras-related protein Rab-44 isoform X2"/>
    <property type="match status" value="1"/>
</dbReference>
<dbReference type="InterPro" id="IPR027417">
    <property type="entry name" value="P-loop_NTPase"/>
</dbReference>
<dbReference type="Pfam" id="PF00071">
    <property type="entry name" value="Ras"/>
    <property type="match status" value="1"/>
</dbReference>
<dbReference type="EMBL" id="WIWS01000133">
    <property type="protein sequence ID" value="KAF3203677.1"/>
    <property type="molecule type" value="Genomic_DNA"/>
</dbReference>
<dbReference type="OrthoDB" id="9989112at2759"/>